<evidence type="ECO:0000256" key="6">
    <source>
        <dbReference type="ARBA" id="ARBA00022840"/>
    </source>
</evidence>
<evidence type="ECO:0000256" key="1">
    <source>
        <dbReference type="ARBA" id="ARBA00004123"/>
    </source>
</evidence>
<dbReference type="SMART" id="SM00487">
    <property type="entry name" value="DEXDc"/>
    <property type="match status" value="1"/>
</dbReference>
<keyword evidence="3" id="KW-0547">Nucleotide-binding</keyword>
<evidence type="ECO:0000313" key="16">
    <source>
        <dbReference type="EMBL" id="KPA79231.1"/>
    </source>
</evidence>
<evidence type="ECO:0000256" key="3">
    <source>
        <dbReference type="ARBA" id="ARBA00022741"/>
    </source>
</evidence>
<dbReference type="GO" id="GO:0000724">
    <property type="term" value="P:double-strand break repair via homologous recombination"/>
    <property type="evidence" value="ECO:0007669"/>
    <property type="project" value="TreeGrafter"/>
</dbReference>
<reference evidence="16 17" key="1">
    <citation type="submission" date="2015-07" db="EMBL/GenBank/DDBJ databases">
        <title>High-quality genome of monoxenous trypanosomatid Leptomonas pyrrhocoris.</title>
        <authorList>
            <person name="Flegontov P."/>
            <person name="Butenko A."/>
            <person name="Firsov S."/>
            <person name="Vlcek C."/>
            <person name="Logacheva M.D."/>
            <person name="Field M."/>
            <person name="Filatov D."/>
            <person name="Flegontova O."/>
            <person name="Gerasimov E."/>
            <person name="Jackson A.P."/>
            <person name="Kelly S."/>
            <person name="Opperdoes F."/>
            <person name="O'Reilly A."/>
            <person name="Votypka J."/>
            <person name="Yurchenko V."/>
            <person name="Lukes J."/>
        </authorList>
    </citation>
    <scope>NUCLEOTIDE SEQUENCE [LARGE SCALE GENOMIC DNA]</scope>
    <source>
        <strain evidence="16">H10</strain>
    </source>
</reference>
<evidence type="ECO:0000256" key="8">
    <source>
        <dbReference type="ARBA" id="ARBA00023235"/>
    </source>
</evidence>
<dbReference type="FunFam" id="1.10.10.10:FF:000958">
    <property type="entry name" value="ATP-dependent DEAD/H DNA helicase recQ, putative"/>
    <property type="match status" value="1"/>
</dbReference>
<keyword evidence="8" id="KW-0413">Isomerase</keyword>
<evidence type="ECO:0000256" key="5">
    <source>
        <dbReference type="ARBA" id="ARBA00022806"/>
    </source>
</evidence>
<dbReference type="InterPro" id="IPR036388">
    <property type="entry name" value="WH-like_DNA-bd_sf"/>
</dbReference>
<feature type="compositionally biased region" description="Polar residues" evidence="13">
    <location>
        <begin position="1062"/>
        <end position="1072"/>
    </location>
</feature>
<dbReference type="SUPFAM" id="SSF52540">
    <property type="entry name" value="P-loop containing nucleoside triphosphate hydrolases"/>
    <property type="match status" value="1"/>
</dbReference>
<evidence type="ECO:0000256" key="12">
    <source>
        <dbReference type="SAM" id="Coils"/>
    </source>
</evidence>
<keyword evidence="9" id="KW-0539">Nucleus</keyword>
<dbReference type="OrthoDB" id="10261556at2759"/>
<dbReference type="PROSITE" id="PS51194">
    <property type="entry name" value="HELICASE_CTER"/>
    <property type="match status" value="1"/>
</dbReference>
<keyword evidence="6" id="KW-0067">ATP-binding</keyword>
<dbReference type="GeneID" id="26906003"/>
<keyword evidence="5 16" id="KW-0347">Helicase</keyword>
<feature type="compositionally biased region" description="Low complexity" evidence="13">
    <location>
        <begin position="1709"/>
        <end position="1730"/>
    </location>
</feature>
<evidence type="ECO:0000256" key="7">
    <source>
        <dbReference type="ARBA" id="ARBA00023125"/>
    </source>
</evidence>
<keyword evidence="7" id="KW-0238">DNA-binding</keyword>
<feature type="compositionally biased region" description="Low complexity" evidence="13">
    <location>
        <begin position="1047"/>
        <end position="1061"/>
    </location>
</feature>
<feature type="region of interest" description="Disordered" evidence="13">
    <location>
        <begin position="1638"/>
        <end position="1688"/>
    </location>
</feature>
<dbReference type="GO" id="GO:0043138">
    <property type="term" value="F:3'-5' DNA helicase activity"/>
    <property type="evidence" value="ECO:0007669"/>
    <property type="project" value="UniProtKB-EC"/>
</dbReference>
<dbReference type="InterPro" id="IPR011545">
    <property type="entry name" value="DEAD/DEAH_box_helicase_dom"/>
</dbReference>
<dbReference type="GO" id="GO:0005694">
    <property type="term" value="C:chromosome"/>
    <property type="evidence" value="ECO:0007669"/>
    <property type="project" value="TreeGrafter"/>
</dbReference>
<evidence type="ECO:0000259" key="15">
    <source>
        <dbReference type="PROSITE" id="PS51194"/>
    </source>
</evidence>
<sequence length="1889" mass="199687">MEREGHQAQQRPPPPPQGRSSDPSLSSFAVPSPTAVASSLPPPQPPIAPPSPSPAEFLNEVKSEMRLVARQLREAQQQRDDVILLEDEEHDASAELMQLDGRIGELERRFALLRLSQATLLRRPTPVATPLPSAASSLMGSPRTVSATNVSNSTSFTGAPPLCYATAATTPSTTSVMGAVNDVNRNASFGTSLRSGIHEGEQFQNSNNSPYSFTSTAVAAGDPSRAVPSLPALAWSSSTTASPALNGATTSSWSTALAQYNANNSSSMNCNTNYTGANGNGFEGSGGGSNDTMGEASAPYTRKGFSWEVYEQQVDLDALSRDALSRTAHVELPVNPTQQYGGERFPWSTELRRMMREVFGLHDYRFCQLDIMNACMDARDVFVLLPTGGGKSLCYQLPALMPNPAQVTIVISPLISLIQDQVYALIANDIPAMALTGQTNDAARRSLFQEWAAGRVLHTLVYVTPEYFGRSDHFIGTLQSLAGQGLLCRFVIDEAHCVSQWGHDFRPDYRKLSVLKSQFPSIPITALTATATDFVQQDVIKTLALRDAIIFKGSFNRSNLKYSVQHVQGKQVIAVVEDLVLHRFSPSSCGIVYCLSRKDCEEMASALVRRGIKASYYHSEASAKNERQEQWTRDELQVICATIAFGMGINKPDVRYVIHAAMPKSIEGYYQESGRAGRDGLPSDCVLLSATTDRQRQERLIHGSKDWRASLTSLHRMLSYTLNDVDCRRRQQLDHFGEAVDVHFCLTQRAAEEAAGVRGPAATSVTQLCDNCASKLAEGWAVKEVNVNSILIDLYAIVQRLGALTAKQLLGVYRGAVSEIGRAVEARMRVKGTPSEYKNGGKQPKTLLERALLQAMQLGLFEERLDSVNDFAVCAFVELGGGPAAQQLYRDIKAGKRVIVVRTRGEKAPSGKGDMSLGSNDINGVVAAAVAAGAKENSITVEAFANARAGRTLRQKLMPAVPATAAEDNVPLSVLFEGAPGSFGNACDAPTSRAKGATAARKTKSAGTRRGGGYVLDEADADGDAVSSIDSDSDAEADLSNMSSFINDDSTSVSNSSNITDFSTPAASSHNTTPRRETDTGTAMRRAQALAGSRLPSLNDRASTTSGQLPNASMRRASDGDPNSSGQQPRKRSRKEKAGTSAATAAPASTVPAARLERLKVLLQEEMEQLVQTLVGQSVGCRSYNVMPKSTILRLTDTLAVPRWGTVDDLMDLEGMGKNKVKRYGADILRVYRRFRYLHIGDVNELTEQEAAELKEVKTAVRPRHRLVRGSELVVEEVVEEDNSNGTPRASSSGLQPISGSDSRNGSVAATAGVLAMAGVAGVTHHLAQPSILLDPTTPDKTRTASISTAGTPSQPHGGPLGRSPGSGVVVDDAGPPQAPPRRTTFTFSTTSKPADGAGGGGANAAVDAGAPSTSSLVRPSLQVPHINVASSAAAAVLPHTVDTLDNLTYDPSMSAPATASAGRAPTAMAVRGDGSGAARSLVFSTTSPPWSQQQQQVPPQQNHFSTASVSRGLPGAPVQFSAPLLPEPPTWPSTLGAISSNPFAADAAAAAAASVAVTRAHVHPNMDLLTPYTPVPLLNQQGQTMAGDVVVPPPPVGATTYGYPSGDPSLADTLRGGGGVPLNVGHTPAFAVLGDAPHHRTAPSSTNNNINTDELLIGSSPMPTQQQRQQSHNVEKYGLHGAGPSDSTAAHAESVMLLGSDGATQAPLLPSPSSFIPSASNGSDNNGSNYVGTELAVQGGNAAAGRGRVGGDADTNSVDFLMNLCDDAQLRTPLSGSGGQPSPSRLPPQRLYNYHYHQNNATRENGSGSVRGAAPQSDRLNTSGAAVPTSPSPLCSTGTDEEAMSSSERLLFQTGTPQAAGSAKPTSQRTKRGSGDRLEVFTVDDDSE</sequence>
<feature type="compositionally biased region" description="Low complexity" evidence="13">
    <location>
        <begin position="1381"/>
        <end position="1396"/>
    </location>
</feature>
<dbReference type="Pfam" id="PF00271">
    <property type="entry name" value="Helicase_C"/>
    <property type="match status" value="1"/>
</dbReference>
<feature type="region of interest" description="Disordered" evidence="13">
    <location>
        <begin position="1331"/>
        <end position="1415"/>
    </location>
</feature>
<feature type="compositionally biased region" description="Low complexity" evidence="13">
    <location>
        <begin position="1139"/>
        <end position="1149"/>
    </location>
</feature>
<feature type="compositionally biased region" description="Polar residues" evidence="13">
    <location>
        <begin position="1662"/>
        <end position="1673"/>
    </location>
</feature>
<dbReference type="RefSeq" id="XP_015657670.1">
    <property type="nucleotide sequence ID" value="XM_015803845.1"/>
</dbReference>
<accession>A0A0N0DUX8</accession>
<feature type="compositionally biased region" description="Polar residues" evidence="13">
    <location>
        <begin position="1643"/>
        <end position="1653"/>
    </location>
</feature>
<feature type="region of interest" description="Disordered" evidence="13">
    <location>
        <begin position="1772"/>
        <end position="1791"/>
    </location>
</feature>
<dbReference type="PANTHER" id="PTHR13710:SF153">
    <property type="entry name" value="RECQ-LIKE DNA HELICASE BLM"/>
    <property type="match status" value="1"/>
</dbReference>
<dbReference type="GO" id="GO:0003677">
    <property type="term" value="F:DNA binding"/>
    <property type="evidence" value="ECO:0007669"/>
    <property type="project" value="UniProtKB-KW"/>
</dbReference>
<dbReference type="GO" id="GO:0005634">
    <property type="term" value="C:nucleus"/>
    <property type="evidence" value="ECO:0007669"/>
    <property type="project" value="UniProtKB-SubCell"/>
</dbReference>
<comment type="similarity">
    <text evidence="2">Belongs to the helicase family. RecQ subfamily.</text>
</comment>
<feature type="region of interest" description="Disordered" evidence="13">
    <location>
        <begin position="1801"/>
        <end position="1889"/>
    </location>
</feature>
<evidence type="ECO:0000259" key="14">
    <source>
        <dbReference type="PROSITE" id="PS51192"/>
    </source>
</evidence>
<dbReference type="InterPro" id="IPR027417">
    <property type="entry name" value="P-loop_NTPase"/>
</dbReference>
<proteinExistence type="inferred from homology"/>
<feature type="compositionally biased region" description="Polar residues" evidence="13">
    <location>
        <begin position="1284"/>
        <end position="1306"/>
    </location>
</feature>
<dbReference type="NCBIfam" id="TIGR00614">
    <property type="entry name" value="recQ_fam"/>
    <property type="match status" value="1"/>
</dbReference>
<comment type="subcellular location">
    <subcellularLocation>
        <location evidence="1">Nucleus</location>
    </subcellularLocation>
</comment>
<evidence type="ECO:0000256" key="11">
    <source>
        <dbReference type="ARBA" id="ARBA00034808"/>
    </source>
</evidence>
<dbReference type="CDD" id="cd17920">
    <property type="entry name" value="DEXHc_RecQ"/>
    <property type="match status" value="1"/>
</dbReference>
<keyword evidence="12" id="KW-0175">Coiled coil</keyword>
<feature type="compositionally biased region" description="Low complexity" evidence="13">
    <location>
        <begin position="991"/>
        <end position="1008"/>
    </location>
</feature>
<feature type="region of interest" description="Disordered" evidence="13">
    <location>
        <begin position="1047"/>
        <end position="1149"/>
    </location>
</feature>
<evidence type="ECO:0000256" key="9">
    <source>
        <dbReference type="ARBA" id="ARBA00023242"/>
    </source>
</evidence>
<dbReference type="InterPro" id="IPR001650">
    <property type="entry name" value="Helicase_C-like"/>
</dbReference>
<dbReference type="GO" id="GO:0005737">
    <property type="term" value="C:cytoplasm"/>
    <property type="evidence" value="ECO:0007669"/>
    <property type="project" value="TreeGrafter"/>
</dbReference>
<dbReference type="Pfam" id="PF00270">
    <property type="entry name" value="DEAD"/>
    <property type="match status" value="1"/>
</dbReference>
<dbReference type="InterPro" id="IPR004589">
    <property type="entry name" value="DNA_helicase_ATP-dep_RecQ"/>
</dbReference>
<evidence type="ECO:0000256" key="13">
    <source>
        <dbReference type="SAM" id="MobiDB-lite"/>
    </source>
</evidence>
<feature type="compositionally biased region" description="Pro residues" evidence="13">
    <location>
        <begin position="40"/>
        <end position="53"/>
    </location>
</feature>
<dbReference type="EC" id="5.6.2.4" evidence="11"/>
<name>A0A0N0DUX8_LEPPY</name>
<dbReference type="InterPro" id="IPR044876">
    <property type="entry name" value="HRDC_dom_sf"/>
</dbReference>
<dbReference type="CDD" id="cd18794">
    <property type="entry name" value="SF2_C_RecQ"/>
    <property type="match status" value="1"/>
</dbReference>
<dbReference type="VEuPathDB" id="TriTrypDB:LpyrH10_11_1780"/>
<organism evidence="16 17">
    <name type="scientific">Leptomonas pyrrhocoris</name>
    <name type="common">Firebug parasite</name>
    <dbReference type="NCBI Taxonomy" id="157538"/>
    <lineage>
        <taxon>Eukaryota</taxon>
        <taxon>Discoba</taxon>
        <taxon>Euglenozoa</taxon>
        <taxon>Kinetoplastea</taxon>
        <taxon>Metakinetoplastina</taxon>
        <taxon>Trypanosomatida</taxon>
        <taxon>Trypanosomatidae</taxon>
        <taxon>Leishmaniinae</taxon>
        <taxon>Leptomonas</taxon>
    </lineage>
</organism>
<protein>
    <recommendedName>
        <fullName evidence="11">DNA 3'-5' helicase</fullName>
        <ecNumber evidence="11">5.6.2.4</ecNumber>
    </recommendedName>
</protein>
<comment type="catalytic activity">
    <reaction evidence="10">
        <text>Couples ATP hydrolysis with the unwinding of duplex DNA by translocating in the 3'-5' direction.</text>
        <dbReference type="EC" id="5.6.2.4"/>
    </reaction>
</comment>
<feature type="region of interest" description="Disordered" evidence="13">
    <location>
        <begin position="1278"/>
        <end position="1306"/>
    </location>
</feature>
<evidence type="ECO:0000256" key="2">
    <source>
        <dbReference type="ARBA" id="ARBA00005446"/>
    </source>
</evidence>
<dbReference type="GO" id="GO:0009378">
    <property type="term" value="F:four-way junction helicase activity"/>
    <property type="evidence" value="ECO:0007669"/>
    <property type="project" value="TreeGrafter"/>
</dbReference>
<dbReference type="Pfam" id="PF16124">
    <property type="entry name" value="RecQ_Zn_bind"/>
    <property type="match status" value="1"/>
</dbReference>
<feature type="region of interest" description="Disordered" evidence="13">
    <location>
        <begin position="1"/>
        <end position="56"/>
    </location>
</feature>
<feature type="compositionally biased region" description="Polar residues" evidence="13">
    <location>
        <begin position="1100"/>
        <end position="1111"/>
    </location>
</feature>
<feature type="region of interest" description="Disordered" evidence="13">
    <location>
        <begin position="1709"/>
        <end position="1733"/>
    </location>
</feature>
<dbReference type="FunFam" id="3.40.50.300:FF:000296">
    <property type="entry name" value="ATP-dependent DNA helicase RecQ"/>
    <property type="match status" value="1"/>
</dbReference>
<dbReference type="GO" id="GO:0016787">
    <property type="term" value="F:hydrolase activity"/>
    <property type="evidence" value="ECO:0007669"/>
    <property type="project" value="UniProtKB-KW"/>
</dbReference>
<dbReference type="InterPro" id="IPR014001">
    <property type="entry name" value="Helicase_ATP-bd"/>
</dbReference>
<dbReference type="FunFam" id="1.10.150.80:FF:000026">
    <property type="entry name" value="ATP-dependent DEAD/H DNA helicase recQ, putative"/>
    <property type="match status" value="1"/>
</dbReference>
<feature type="compositionally biased region" description="Polar residues" evidence="13">
    <location>
        <begin position="18"/>
        <end position="29"/>
    </location>
</feature>
<feature type="compositionally biased region" description="Low complexity" evidence="13">
    <location>
        <begin position="1781"/>
        <end position="1791"/>
    </location>
</feature>
<keyword evidence="17" id="KW-1185">Reference proteome</keyword>
<dbReference type="Gene3D" id="1.10.150.80">
    <property type="entry name" value="HRDC domain"/>
    <property type="match status" value="1"/>
</dbReference>
<dbReference type="PROSITE" id="PS51192">
    <property type="entry name" value="HELICASE_ATP_BIND_1"/>
    <property type="match status" value="1"/>
</dbReference>
<feature type="domain" description="Helicase ATP-binding" evidence="14">
    <location>
        <begin position="372"/>
        <end position="549"/>
    </location>
</feature>
<dbReference type="GO" id="GO:0005524">
    <property type="term" value="F:ATP binding"/>
    <property type="evidence" value="ECO:0007669"/>
    <property type="project" value="UniProtKB-KW"/>
</dbReference>
<dbReference type="OMA" id="DFAVCAF"/>
<gene>
    <name evidence="16" type="ORF">ABB37_05713</name>
</gene>
<dbReference type="PANTHER" id="PTHR13710">
    <property type="entry name" value="DNA HELICASE RECQ FAMILY MEMBER"/>
    <property type="match status" value="1"/>
</dbReference>
<dbReference type="Gene3D" id="1.10.10.10">
    <property type="entry name" value="Winged helix-like DNA-binding domain superfamily/Winged helix DNA-binding domain"/>
    <property type="match status" value="1"/>
</dbReference>
<dbReference type="InterPro" id="IPR032284">
    <property type="entry name" value="RecQ_Zn-bd"/>
</dbReference>
<dbReference type="EMBL" id="LGTL01000011">
    <property type="protein sequence ID" value="KPA79231.1"/>
    <property type="molecule type" value="Genomic_DNA"/>
</dbReference>
<evidence type="ECO:0000256" key="4">
    <source>
        <dbReference type="ARBA" id="ARBA00022801"/>
    </source>
</evidence>
<dbReference type="SMART" id="SM00490">
    <property type="entry name" value="HELICc"/>
    <property type="match status" value="1"/>
</dbReference>
<comment type="caution">
    <text evidence="16">The sequence shown here is derived from an EMBL/GenBank/DDBJ whole genome shotgun (WGS) entry which is preliminary data.</text>
</comment>
<evidence type="ECO:0000313" key="17">
    <source>
        <dbReference type="Proteomes" id="UP000037923"/>
    </source>
</evidence>
<feature type="domain" description="Helicase C-terminal" evidence="15">
    <location>
        <begin position="568"/>
        <end position="726"/>
    </location>
</feature>
<keyword evidence="4" id="KW-0378">Hydrolase</keyword>
<feature type="compositionally biased region" description="Polar residues" evidence="13">
    <location>
        <begin position="1344"/>
        <end position="1355"/>
    </location>
</feature>
<feature type="region of interest" description="Disordered" evidence="13">
    <location>
        <begin position="987"/>
        <end position="1019"/>
    </location>
</feature>
<evidence type="ECO:0000256" key="10">
    <source>
        <dbReference type="ARBA" id="ARBA00034617"/>
    </source>
</evidence>
<feature type="coiled-coil region" evidence="12">
    <location>
        <begin position="58"/>
        <end position="88"/>
    </location>
</feature>
<feature type="compositionally biased region" description="Polar residues" evidence="13">
    <location>
        <begin position="1833"/>
        <end position="1869"/>
    </location>
</feature>
<dbReference type="Proteomes" id="UP000037923">
    <property type="component" value="Unassembled WGS sequence"/>
</dbReference>
<dbReference type="Gene3D" id="3.40.50.300">
    <property type="entry name" value="P-loop containing nucleotide triphosphate hydrolases"/>
    <property type="match status" value="2"/>
</dbReference>